<protein>
    <submittedName>
        <fullName evidence="2">Uncharacterized protein</fullName>
    </submittedName>
</protein>
<evidence type="ECO:0000313" key="2">
    <source>
        <dbReference type="EMBL" id="KAF0924216.1"/>
    </source>
</evidence>
<dbReference type="Proteomes" id="UP000479710">
    <property type="component" value="Unassembled WGS sequence"/>
</dbReference>
<evidence type="ECO:0000256" key="1">
    <source>
        <dbReference type="SAM" id="MobiDB-lite"/>
    </source>
</evidence>
<gene>
    <name evidence="2" type="ORF">E2562_008513</name>
</gene>
<evidence type="ECO:0000313" key="3">
    <source>
        <dbReference type="Proteomes" id="UP000479710"/>
    </source>
</evidence>
<dbReference type="EMBL" id="SPHZ02000003">
    <property type="protein sequence ID" value="KAF0924216.1"/>
    <property type="molecule type" value="Genomic_DNA"/>
</dbReference>
<proteinExistence type="predicted"/>
<organism evidence="2 3">
    <name type="scientific">Oryza meyeriana var. granulata</name>
    <dbReference type="NCBI Taxonomy" id="110450"/>
    <lineage>
        <taxon>Eukaryota</taxon>
        <taxon>Viridiplantae</taxon>
        <taxon>Streptophyta</taxon>
        <taxon>Embryophyta</taxon>
        <taxon>Tracheophyta</taxon>
        <taxon>Spermatophyta</taxon>
        <taxon>Magnoliopsida</taxon>
        <taxon>Liliopsida</taxon>
        <taxon>Poales</taxon>
        <taxon>Poaceae</taxon>
        <taxon>BOP clade</taxon>
        <taxon>Oryzoideae</taxon>
        <taxon>Oryzeae</taxon>
        <taxon>Oryzinae</taxon>
        <taxon>Oryza</taxon>
        <taxon>Oryza meyeriana</taxon>
    </lineage>
</organism>
<feature type="region of interest" description="Disordered" evidence="1">
    <location>
        <begin position="85"/>
        <end position="113"/>
    </location>
</feature>
<accession>A0A6G1EI00</accession>
<reference evidence="2 3" key="1">
    <citation type="submission" date="2019-11" db="EMBL/GenBank/DDBJ databases">
        <title>Whole genome sequence of Oryza granulata.</title>
        <authorList>
            <person name="Li W."/>
        </authorList>
    </citation>
    <scope>NUCLEOTIDE SEQUENCE [LARGE SCALE GENOMIC DNA]</scope>
    <source>
        <strain evidence="3">cv. Menghai</strain>
        <tissue evidence="2">Leaf</tissue>
    </source>
</reference>
<sequence>MAGRRRRRGAEQQCWGGAGERGARRRLFASGWRDSRGGDGASAAEDVQRRRRLPRMALGYKGWWWLWLYRSGSPGQRRVAAARGFRGGGSAGLGPRLGRDRQAGGPGSGGVGLAHAGLEAEGLGPGARQAGGVRLYWEEQRERTQR</sequence>
<feature type="region of interest" description="Disordered" evidence="1">
    <location>
        <begin position="29"/>
        <end position="48"/>
    </location>
</feature>
<keyword evidence="3" id="KW-1185">Reference proteome</keyword>
<name>A0A6G1EI00_9ORYZ</name>
<dbReference type="AlphaFoldDB" id="A0A6G1EI00"/>
<comment type="caution">
    <text evidence="2">The sequence shown here is derived from an EMBL/GenBank/DDBJ whole genome shotgun (WGS) entry which is preliminary data.</text>
</comment>